<keyword evidence="1" id="KW-1133">Transmembrane helix</keyword>
<organism evidence="2 3">
    <name type="scientific">Streptococcus parasanguinis</name>
    <dbReference type="NCBI Taxonomy" id="1318"/>
    <lineage>
        <taxon>Bacteria</taxon>
        <taxon>Bacillati</taxon>
        <taxon>Bacillota</taxon>
        <taxon>Bacilli</taxon>
        <taxon>Lactobacillales</taxon>
        <taxon>Streptococcaceae</taxon>
        <taxon>Streptococcus</taxon>
    </lineage>
</organism>
<feature type="transmembrane region" description="Helical" evidence="1">
    <location>
        <begin position="92"/>
        <end position="110"/>
    </location>
</feature>
<evidence type="ECO:0000313" key="3">
    <source>
        <dbReference type="Proteomes" id="UP000285773"/>
    </source>
</evidence>
<evidence type="ECO:0008006" key="4">
    <source>
        <dbReference type="Google" id="ProtNLM"/>
    </source>
</evidence>
<feature type="transmembrane region" description="Helical" evidence="1">
    <location>
        <begin position="156"/>
        <end position="179"/>
    </location>
</feature>
<gene>
    <name evidence="2" type="ORF">DW820_06335</name>
</gene>
<comment type="caution">
    <text evidence="2">The sequence shown here is derived from an EMBL/GenBank/DDBJ whole genome shotgun (WGS) entry which is preliminary data.</text>
</comment>
<feature type="transmembrane region" description="Helical" evidence="1">
    <location>
        <begin position="122"/>
        <end position="144"/>
    </location>
</feature>
<dbReference type="RefSeq" id="WP_118095765.1">
    <property type="nucleotide sequence ID" value="NZ_QSIO01000002.1"/>
</dbReference>
<protein>
    <recommendedName>
        <fullName evidence="4">DUF1129 family protein</fullName>
    </recommendedName>
</protein>
<evidence type="ECO:0000313" key="2">
    <source>
        <dbReference type="EMBL" id="RHC94951.1"/>
    </source>
</evidence>
<keyword evidence="1" id="KW-0472">Membrane</keyword>
<feature type="transmembrane region" description="Helical" evidence="1">
    <location>
        <begin position="215"/>
        <end position="235"/>
    </location>
</feature>
<reference evidence="2 3" key="1">
    <citation type="submission" date="2018-08" db="EMBL/GenBank/DDBJ databases">
        <title>A genome reference for cultivated species of the human gut microbiota.</title>
        <authorList>
            <person name="Zou Y."/>
            <person name="Xue W."/>
            <person name="Luo G."/>
        </authorList>
    </citation>
    <scope>NUCLEOTIDE SEQUENCE [LARGE SCALE GENOMIC DNA]</scope>
    <source>
        <strain evidence="2 3">AM33-3BH</strain>
    </source>
</reference>
<evidence type="ECO:0000256" key="1">
    <source>
        <dbReference type="SAM" id="Phobius"/>
    </source>
</evidence>
<name>A0A414CIZ5_STRPA</name>
<accession>A0A414CIZ5</accession>
<feature type="transmembrane region" description="Helical" evidence="1">
    <location>
        <begin position="191"/>
        <end position="208"/>
    </location>
</feature>
<keyword evidence="1" id="KW-0812">Transmembrane</keyword>
<dbReference type="EMBL" id="QSIO01000002">
    <property type="protein sequence ID" value="RHC94951.1"/>
    <property type="molecule type" value="Genomic_DNA"/>
</dbReference>
<proteinExistence type="predicted"/>
<feature type="transmembrane region" description="Helical" evidence="1">
    <location>
        <begin position="241"/>
        <end position="262"/>
    </location>
</feature>
<sequence length="276" mass="31511">MKSAMYFEETQALMQTFSQEDQAYFQDLWDYFNFAGFLYEEKALREQVYNLALDFSQAGADGLTAKDYFGLDPKGMADQIIENMPKESTRSVLKYGAIFSGIVIFYRLLSDFASQAVLVIKPLVYLTDIILGLLAVGIIFYLLRRLIFAEEKTKKAIYVVFVLVLGFYFVGEIVGVRFLPAFAWFVVPSPWDALLMTGASGALILWQWKEEFGRAFAFPIVAFLVVGFLHRWTLAKGVQNLGMTVLLPTVIIVFGLVIYYWFTIRALKKNRTESDK</sequence>
<dbReference type="Proteomes" id="UP000285773">
    <property type="component" value="Unassembled WGS sequence"/>
</dbReference>
<dbReference type="SUPFAM" id="SSF158560">
    <property type="entry name" value="BH3980-like"/>
    <property type="match status" value="1"/>
</dbReference>
<dbReference type="AlphaFoldDB" id="A0A414CIZ5"/>